<dbReference type="Proteomes" id="UP000639772">
    <property type="component" value="Unassembled WGS sequence"/>
</dbReference>
<comment type="similarity">
    <text evidence="1">Belongs to the inositol polyphosphate 5-phosphatase family.</text>
</comment>
<reference evidence="4 5" key="1">
    <citation type="journal article" date="2020" name="Nat. Food">
        <title>A phased Vanilla planifolia genome enables genetic improvement of flavour and production.</title>
        <authorList>
            <person name="Hasing T."/>
            <person name="Tang H."/>
            <person name="Brym M."/>
            <person name="Khazi F."/>
            <person name="Huang T."/>
            <person name="Chambers A.H."/>
        </authorList>
    </citation>
    <scope>NUCLEOTIDE SEQUENCE [LARGE SCALE GENOMIC DNA]</scope>
    <source>
        <tissue evidence="4">Leaf</tissue>
    </source>
</reference>
<dbReference type="InterPro" id="IPR036691">
    <property type="entry name" value="Endo/exonu/phosph_ase_sf"/>
</dbReference>
<dbReference type="OrthoDB" id="62798at2759"/>
<keyword evidence="2" id="KW-0378">Hydrolase</keyword>
<evidence type="ECO:0000259" key="3">
    <source>
        <dbReference type="SMART" id="SM00128"/>
    </source>
</evidence>
<protein>
    <recommendedName>
        <fullName evidence="3">Inositol polyphosphate-related phosphatase domain-containing protein</fullName>
    </recommendedName>
</protein>
<gene>
    <name evidence="4" type="ORF">HPP92_027729</name>
</gene>
<dbReference type="InterPro" id="IPR045849">
    <property type="entry name" value="IP5P_plant"/>
</dbReference>
<comment type="caution">
    <text evidence="4">The sequence shown here is derived from an EMBL/GenBank/DDBJ whole genome shotgun (WGS) entry which is preliminary data.</text>
</comment>
<evidence type="ECO:0000256" key="1">
    <source>
        <dbReference type="ARBA" id="ARBA00010768"/>
    </source>
</evidence>
<evidence type="ECO:0000313" key="5">
    <source>
        <dbReference type="Proteomes" id="UP000639772"/>
    </source>
</evidence>
<dbReference type="InterPro" id="IPR000300">
    <property type="entry name" value="IPPc"/>
</dbReference>
<dbReference type="GO" id="GO:0004445">
    <property type="term" value="F:inositol-polyphosphate 5-phosphatase activity"/>
    <property type="evidence" value="ECO:0007669"/>
    <property type="project" value="InterPro"/>
</dbReference>
<proteinExistence type="inferred from homology"/>
<dbReference type="PANTHER" id="PTHR45666">
    <property type="entry name" value="TYPE IV INOSITOL POLYPHOSPHATE 5-PHOSPHATASE 9"/>
    <property type="match status" value="1"/>
</dbReference>
<name>A0A835U524_VANPL</name>
<dbReference type="Pfam" id="PF22669">
    <property type="entry name" value="Exo_endo_phos2"/>
    <property type="match status" value="1"/>
</dbReference>
<dbReference type="EMBL" id="JADCNM010000286">
    <property type="protein sequence ID" value="KAG0448642.1"/>
    <property type="molecule type" value="Genomic_DNA"/>
</dbReference>
<feature type="domain" description="Inositol polyphosphate-related phosphatase" evidence="3">
    <location>
        <begin position="1"/>
        <end position="197"/>
    </location>
</feature>
<evidence type="ECO:0000313" key="4">
    <source>
        <dbReference type="EMBL" id="KAG0448642.1"/>
    </source>
</evidence>
<accession>A0A835U524</accession>
<dbReference type="PANTHER" id="PTHR45666:SF3">
    <property type="entry name" value="TYPE I INOSITOL POLYPHOSPHATE 5-PHOSPHATASE 5"/>
    <property type="match status" value="1"/>
</dbReference>
<dbReference type="AlphaFoldDB" id="A0A835U524"/>
<dbReference type="GO" id="GO:0004439">
    <property type="term" value="F:phosphatidylinositol-4,5-bisphosphate 5-phosphatase activity"/>
    <property type="evidence" value="ECO:0007669"/>
    <property type="project" value="TreeGrafter"/>
</dbReference>
<dbReference type="SUPFAM" id="SSF56219">
    <property type="entry name" value="DNase I-like"/>
    <property type="match status" value="1"/>
</dbReference>
<organism evidence="4 5">
    <name type="scientific">Vanilla planifolia</name>
    <name type="common">Vanilla</name>
    <dbReference type="NCBI Taxonomy" id="51239"/>
    <lineage>
        <taxon>Eukaryota</taxon>
        <taxon>Viridiplantae</taxon>
        <taxon>Streptophyta</taxon>
        <taxon>Embryophyta</taxon>
        <taxon>Tracheophyta</taxon>
        <taxon>Spermatophyta</taxon>
        <taxon>Magnoliopsida</taxon>
        <taxon>Liliopsida</taxon>
        <taxon>Asparagales</taxon>
        <taxon>Orchidaceae</taxon>
        <taxon>Vanilloideae</taxon>
        <taxon>Vanilleae</taxon>
        <taxon>Vanilla</taxon>
    </lineage>
</organism>
<dbReference type="Gene3D" id="3.60.10.10">
    <property type="entry name" value="Endonuclease/exonuclease/phosphatase"/>
    <property type="match status" value="1"/>
</dbReference>
<dbReference type="SMART" id="SM00128">
    <property type="entry name" value="IPPc"/>
    <property type="match status" value="1"/>
</dbReference>
<dbReference type="GO" id="GO:0046856">
    <property type="term" value="P:phosphatidylinositol dephosphorylation"/>
    <property type="evidence" value="ECO:0007669"/>
    <property type="project" value="InterPro"/>
</dbReference>
<evidence type="ECO:0000256" key="2">
    <source>
        <dbReference type="ARBA" id="ARBA00022801"/>
    </source>
</evidence>
<dbReference type="GO" id="GO:0034485">
    <property type="term" value="F:phosphatidylinositol-3,4,5-trisphosphate 5-phosphatase activity"/>
    <property type="evidence" value="ECO:0007669"/>
    <property type="project" value="TreeGrafter"/>
</dbReference>
<sequence>MLLAQGSIAMSMTIHKTSFCFVCSHLASGEKEGDELKRNSDVAEILKNTQFPRICKRPTRQVPERIMDHDQAVWFGDLNYRVMLGYEETRALVEDNEWESLLEKDQLNIEKQAGRVFTGWKEGKIYFAPTYKYTYNSDDYAGEKLKSKKKRRTPAWCDRILWCGDGIEQLQYDRGELKFSDHRPVFAVFKAQVETFEIKPKEAKELKLASWKTPLSYPLAGD</sequence>